<evidence type="ECO:0000256" key="3">
    <source>
        <dbReference type="ARBA" id="ARBA00022490"/>
    </source>
</evidence>
<dbReference type="InterPro" id="IPR020843">
    <property type="entry name" value="ER"/>
</dbReference>
<feature type="domain" description="Enoyl reductase (ER)" evidence="6">
    <location>
        <begin position="10"/>
        <end position="298"/>
    </location>
</feature>
<dbReference type="Proteomes" id="UP000186559">
    <property type="component" value="Plasmid pTPRO7"/>
</dbReference>
<dbReference type="PANTHER" id="PTHR44154:SF1">
    <property type="entry name" value="QUINONE OXIDOREDUCTASE"/>
    <property type="match status" value="1"/>
</dbReference>
<dbReference type="InterPro" id="IPR011032">
    <property type="entry name" value="GroES-like_sf"/>
</dbReference>
<dbReference type="Gene3D" id="3.90.180.10">
    <property type="entry name" value="Medium-chain alcohol dehydrogenases, catalytic domain"/>
    <property type="match status" value="1"/>
</dbReference>
<keyword evidence="8" id="KW-1185">Reference proteome</keyword>
<geneLocation type="plasmid" evidence="8">
    <name>ptpro7</name>
</geneLocation>
<keyword evidence="4" id="KW-0521">NADP</keyword>
<dbReference type="InterPro" id="IPR051603">
    <property type="entry name" value="Zinc-ADH_QOR/CCCR"/>
</dbReference>
<comment type="subunit">
    <text evidence="2">Homotetramer.</text>
</comment>
<dbReference type="SUPFAM" id="SSF50129">
    <property type="entry name" value="GroES-like"/>
    <property type="match status" value="1"/>
</dbReference>
<organism evidence="7 8">
    <name type="scientific">Salipiger profundus</name>
    <dbReference type="NCBI Taxonomy" id="1229727"/>
    <lineage>
        <taxon>Bacteria</taxon>
        <taxon>Pseudomonadati</taxon>
        <taxon>Pseudomonadota</taxon>
        <taxon>Alphaproteobacteria</taxon>
        <taxon>Rhodobacterales</taxon>
        <taxon>Roseobacteraceae</taxon>
        <taxon>Salipiger</taxon>
    </lineage>
</organism>
<dbReference type="AlphaFoldDB" id="A0A1U7DE23"/>
<name>A0A1U7DE23_9RHOB</name>
<accession>A0A1U7DE23</accession>
<dbReference type="InterPro" id="IPR036291">
    <property type="entry name" value="NAD(P)-bd_dom_sf"/>
</dbReference>
<dbReference type="InterPro" id="IPR013154">
    <property type="entry name" value="ADH-like_N"/>
</dbReference>
<dbReference type="SUPFAM" id="SSF51735">
    <property type="entry name" value="NAD(P)-binding Rossmann-fold domains"/>
    <property type="match status" value="1"/>
</dbReference>
<dbReference type="KEGG" id="tpro:Ga0080559_TMP5077"/>
<reference evidence="7 8" key="1">
    <citation type="submission" date="2016-03" db="EMBL/GenBank/DDBJ databases">
        <title>Deep-sea bacteria in the southern Pacific.</title>
        <authorList>
            <person name="Tang K."/>
        </authorList>
    </citation>
    <scope>NUCLEOTIDE SEQUENCE [LARGE SCALE GENOMIC DNA]</scope>
    <source>
        <strain evidence="7 8">JLT2016</strain>
        <plasmid evidence="8">Plasmid ptpro7</plasmid>
    </source>
</reference>
<keyword evidence="7" id="KW-0614">Plasmid</keyword>
<dbReference type="RefSeq" id="WP_076626042.1">
    <property type="nucleotide sequence ID" value="NZ_BMEW01000019.1"/>
</dbReference>
<sequence length="301" mass="31050">MKAIKFNEFGGPEVLELVEVDEPHAGPGQVRIAVRAAGVNPAEWKIRAGYFKDFMPVEFPAGVGFEAAGMVDEVGEGVSGVAVGDAVFGAGIGTFADYAVLNYWTAKPDAMPFDVAGGMTVASETAIRSLDYVGAKAGETILISGAAGGVGSVAVQVAKARGITVIGTASEAKHDYLSGLGATPTTYEPGLADRLKTLAPEGIDATLDLVGAGNIPELIQITGEASRVISIVDFSAPEHGAQFSPTPQAQPEQALQEAARLYSEGALDLRIEKTFPLDQVGPAHELSAEGRVTGKLIIAIS</sequence>
<proteinExistence type="predicted"/>
<dbReference type="EMBL" id="CP014803">
    <property type="protein sequence ID" value="APX26414.1"/>
    <property type="molecule type" value="Genomic_DNA"/>
</dbReference>
<dbReference type="PROSITE" id="PS01162">
    <property type="entry name" value="QOR_ZETA_CRYSTAL"/>
    <property type="match status" value="1"/>
</dbReference>
<dbReference type="GO" id="GO:0005737">
    <property type="term" value="C:cytoplasm"/>
    <property type="evidence" value="ECO:0007669"/>
    <property type="project" value="UniProtKB-SubCell"/>
</dbReference>
<dbReference type="PANTHER" id="PTHR44154">
    <property type="entry name" value="QUINONE OXIDOREDUCTASE"/>
    <property type="match status" value="1"/>
</dbReference>
<evidence type="ECO:0000313" key="7">
    <source>
        <dbReference type="EMBL" id="APX26414.1"/>
    </source>
</evidence>
<protein>
    <submittedName>
        <fullName evidence="7">Zn-dependent oxidoreductase, NADPH:quinone reductase</fullName>
    </submittedName>
</protein>
<dbReference type="SMART" id="SM00829">
    <property type="entry name" value="PKS_ER"/>
    <property type="match status" value="1"/>
</dbReference>
<dbReference type="GO" id="GO:0008270">
    <property type="term" value="F:zinc ion binding"/>
    <property type="evidence" value="ECO:0007669"/>
    <property type="project" value="InterPro"/>
</dbReference>
<evidence type="ECO:0000256" key="5">
    <source>
        <dbReference type="ARBA" id="ARBA00022884"/>
    </source>
</evidence>
<dbReference type="InterPro" id="IPR002364">
    <property type="entry name" value="Quin_OxRdtase/zeta-crystal_CS"/>
</dbReference>
<dbReference type="Gene3D" id="3.40.50.720">
    <property type="entry name" value="NAD(P)-binding Rossmann-like Domain"/>
    <property type="match status" value="1"/>
</dbReference>
<evidence type="ECO:0000256" key="4">
    <source>
        <dbReference type="ARBA" id="ARBA00022857"/>
    </source>
</evidence>
<dbReference type="GO" id="GO:0003723">
    <property type="term" value="F:RNA binding"/>
    <property type="evidence" value="ECO:0007669"/>
    <property type="project" value="UniProtKB-KW"/>
</dbReference>
<dbReference type="Pfam" id="PF08240">
    <property type="entry name" value="ADH_N"/>
    <property type="match status" value="1"/>
</dbReference>
<gene>
    <name evidence="7" type="ORF">Ga0080559_TMP5077</name>
</gene>
<evidence type="ECO:0000256" key="2">
    <source>
        <dbReference type="ARBA" id="ARBA00011881"/>
    </source>
</evidence>
<dbReference type="CDD" id="cd05289">
    <property type="entry name" value="MDR_like_2"/>
    <property type="match status" value="1"/>
</dbReference>
<keyword evidence="3" id="KW-0963">Cytoplasm</keyword>
<evidence type="ECO:0000259" key="6">
    <source>
        <dbReference type="SMART" id="SM00829"/>
    </source>
</evidence>
<evidence type="ECO:0000256" key="1">
    <source>
        <dbReference type="ARBA" id="ARBA00004496"/>
    </source>
</evidence>
<evidence type="ECO:0000313" key="8">
    <source>
        <dbReference type="Proteomes" id="UP000186559"/>
    </source>
</evidence>
<comment type="subcellular location">
    <subcellularLocation>
        <location evidence="1">Cytoplasm</location>
    </subcellularLocation>
</comment>
<dbReference type="GO" id="GO:0016491">
    <property type="term" value="F:oxidoreductase activity"/>
    <property type="evidence" value="ECO:0007669"/>
    <property type="project" value="InterPro"/>
</dbReference>
<keyword evidence="5" id="KW-0694">RNA-binding</keyword>
<dbReference type="Pfam" id="PF13602">
    <property type="entry name" value="ADH_zinc_N_2"/>
    <property type="match status" value="1"/>
</dbReference>